<gene>
    <name evidence="2" type="ORF">SAMN02745947_02513</name>
</gene>
<keyword evidence="3" id="KW-1185">Reference proteome</keyword>
<name>A0ABY1MCI5_RHORH</name>
<keyword evidence="1" id="KW-0812">Transmembrane</keyword>
<evidence type="ECO:0000313" key="2">
    <source>
        <dbReference type="EMBL" id="SMG36745.1"/>
    </source>
</evidence>
<dbReference type="EMBL" id="FXAV01000005">
    <property type="protein sequence ID" value="SMG36745.1"/>
    <property type="molecule type" value="Genomic_DNA"/>
</dbReference>
<dbReference type="RefSeq" id="WP_143533374.1">
    <property type="nucleotide sequence ID" value="NZ_FXAV01000005.1"/>
</dbReference>
<protein>
    <recommendedName>
        <fullName evidence="4">O-antigen ligase like membrane protein</fullName>
    </recommendedName>
</protein>
<feature type="transmembrane region" description="Helical" evidence="1">
    <location>
        <begin position="270"/>
        <end position="290"/>
    </location>
</feature>
<dbReference type="Proteomes" id="UP000193566">
    <property type="component" value="Unassembled WGS sequence"/>
</dbReference>
<sequence length="450" mass="47805">MIISKGSFQYLGICILAAVTIGLAIGTAGNTLALLLIGGLIILGLLQNKLWFAVAIALTPFVSRYGIPVAGTVIRPEMVVGAAALASLLLGTQRQALTRGQQYVIGLLAAWLIFLAVTTQLNAPNPVSSAPVWAWLLFDLSIMVWIAKNDECIRRIVTISIWCASALCLVGIPLWAAAQAGITTWGVQQDYTYGGYAVYVTVYEANIYASLIVLWAIVAMTQFAAHVPTSIRMFLVLAAPIATVAAHTRAALVAWVFAAIVMLFRKKVTTGVKVSLAAAGAFAVAFFANVSATNFDGLSKFVNPFDFSGGTGGYRSDSWQVALSDLSSTVSWLAGLGLNSFGQRHLDPTKISQQEAWYLGNIGIQILYDGGLIAVLLVAGALVLTLTRARSLDALVLTVSFAIVASLTSTLWLSQTWIFAGLALALVGRFDQAQESTKISVAVDRGAARR</sequence>
<comment type="caution">
    <text evidence="2">The sequence shown here is derived from an EMBL/GenBank/DDBJ whole genome shotgun (WGS) entry which is preliminary data.</text>
</comment>
<feature type="transmembrane region" description="Helical" evidence="1">
    <location>
        <begin position="159"/>
        <end position="187"/>
    </location>
</feature>
<feature type="transmembrane region" description="Helical" evidence="1">
    <location>
        <begin position="103"/>
        <end position="123"/>
    </location>
</feature>
<feature type="transmembrane region" description="Helical" evidence="1">
    <location>
        <begin position="366"/>
        <end position="387"/>
    </location>
</feature>
<evidence type="ECO:0008006" key="4">
    <source>
        <dbReference type="Google" id="ProtNLM"/>
    </source>
</evidence>
<feature type="transmembrane region" description="Helical" evidence="1">
    <location>
        <begin position="234"/>
        <end position="264"/>
    </location>
</feature>
<keyword evidence="1" id="KW-0472">Membrane</keyword>
<keyword evidence="1" id="KW-1133">Transmembrane helix</keyword>
<feature type="transmembrane region" description="Helical" evidence="1">
    <location>
        <begin position="399"/>
        <end position="427"/>
    </location>
</feature>
<organism evidence="2 3">
    <name type="scientific">Rhodococcus rhodochrous J3</name>
    <dbReference type="NCBI Taxonomy" id="903528"/>
    <lineage>
        <taxon>Bacteria</taxon>
        <taxon>Bacillati</taxon>
        <taxon>Actinomycetota</taxon>
        <taxon>Actinomycetes</taxon>
        <taxon>Mycobacteriales</taxon>
        <taxon>Nocardiaceae</taxon>
        <taxon>Rhodococcus</taxon>
    </lineage>
</organism>
<feature type="transmembrane region" description="Helical" evidence="1">
    <location>
        <begin position="129"/>
        <end position="147"/>
    </location>
</feature>
<proteinExistence type="predicted"/>
<accession>A0ABY1MCI5</accession>
<reference evidence="2 3" key="1">
    <citation type="submission" date="2017-04" db="EMBL/GenBank/DDBJ databases">
        <authorList>
            <person name="Varghese N."/>
            <person name="Submissions S."/>
        </authorList>
    </citation>
    <scope>NUCLEOTIDE SEQUENCE [LARGE SCALE GENOMIC DNA]</scope>
    <source>
        <strain evidence="2 3">J3</strain>
    </source>
</reference>
<feature type="transmembrane region" description="Helical" evidence="1">
    <location>
        <begin position="207"/>
        <end position="227"/>
    </location>
</feature>
<feature type="transmembrane region" description="Helical" evidence="1">
    <location>
        <begin position="15"/>
        <end position="43"/>
    </location>
</feature>
<evidence type="ECO:0000256" key="1">
    <source>
        <dbReference type="SAM" id="Phobius"/>
    </source>
</evidence>
<evidence type="ECO:0000313" key="3">
    <source>
        <dbReference type="Proteomes" id="UP000193566"/>
    </source>
</evidence>